<evidence type="ECO:0000313" key="3">
    <source>
        <dbReference type="Proteomes" id="UP000318538"/>
    </source>
</evidence>
<feature type="region of interest" description="Disordered" evidence="1">
    <location>
        <begin position="1"/>
        <end position="23"/>
    </location>
</feature>
<proteinExistence type="predicted"/>
<organism evidence="2 3">
    <name type="scientific">Rubripirellula lacrimiformis</name>
    <dbReference type="NCBI Taxonomy" id="1930273"/>
    <lineage>
        <taxon>Bacteria</taxon>
        <taxon>Pseudomonadati</taxon>
        <taxon>Planctomycetota</taxon>
        <taxon>Planctomycetia</taxon>
        <taxon>Pirellulales</taxon>
        <taxon>Pirellulaceae</taxon>
        <taxon>Rubripirellula</taxon>
    </lineage>
</organism>
<name>A0A517NLI0_9BACT</name>
<gene>
    <name evidence="2" type="ORF">K227x_64120</name>
</gene>
<sequence>MSGADCGKLGGVTRAGKRSFPATPKRSVVSLITILCNGVACQAA</sequence>
<keyword evidence="3" id="KW-1185">Reference proteome</keyword>
<dbReference type="EMBL" id="CP036525">
    <property type="protein sequence ID" value="QDT07982.1"/>
    <property type="molecule type" value="Genomic_DNA"/>
</dbReference>
<evidence type="ECO:0000313" key="2">
    <source>
        <dbReference type="EMBL" id="QDT07982.1"/>
    </source>
</evidence>
<dbReference type="AlphaFoldDB" id="A0A517NLI0"/>
<dbReference type="KEGG" id="rlc:K227x_64120"/>
<dbReference type="Proteomes" id="UP000318538">
    <property type="component" value="Chromosome"/>
</dbReference>
<evidence type="ECO:0000256" key="1">
    <source>
        <dbReference type="SAM" id="MobiDB-lite"/>
    </source>
</evidence>
<accession>A0A517NLI0</accession>
<protein>
    <submittedName>
        <fullName evidence="2">Uncharacterized protein</fullName>
    </submittedName>
</protein>
<reference evidence="2 3" key="1">
    <citation type="submission" date="2019-02" db="EMBL/GenBank/DDBJ databases">
        <title>Deep-cultivation of Planctomycetes and their phenomic and genomic characterization uncovers novel biology.</title>
        <authorList>
            <person name="Wiegand S."/>
            <person name="Jogler M."/>
            <person name="Boedeker C."/>
            <person name="Pinto D."/>
            <person name="Vollmers J."/>
            <person name="Rivas-Marin E."/>
            <person name="Kohn T."/>
            <person name="Peeters S.H."/>
            <person name="Heuer A."/>
            <person name="Rast P."/>
            <person name="Oberbeckmann S."/>
            <person name="Bunk B."/>
            <person name="Jeske O."/>
            <person name="Meyerdierks A."/>
            <person name="Storesund J.E."/>
            <person name="Kallscheuer N."/>
            <person name="Luecker S."/>
            <person name="Lage O.M."/>
            <person name="Pohl T."/>
            <person name="Merkel B.J."/>
            <person name="Hornburger P."/>
            <person name="Mueller R.-W."/>
            <person name="Bruemmer F."/>
            <person name="Labrenz M."/>
            <person name="Spormann A.M."/>
            <person name="Op den Camp H."/>
            <person name="Overmann J."/>
            <person name="Amann R."/>
            <person name="Jetten M.S.M."/>
            <person name="Mascher T."/>
            <person name="Medema M.H."/>
            <person name="Devos D.P."/>
            <person name="Kaster A.-K."/>
            <person name="Ovreas L."/>
            <person name="Rohde M."/>
            <person name="Galperin M.Y."/>
            <person name="Jogler C."/>
        </authorList>
    </citation>
    <scope>NUCLEOTIDE SEQUENCE [LARGE SCALE GENOMIC DNA]</scope>
    <source>
        <strain evidence="2 3">K22_7</strain>
    </source>
</reference>